<accession>A0AAJ0BP49</accession>
<dbReference type="InterPro" id="IPR009003">
    <property type="entry name" value="Peptidase_S1_PA"/>
</dbReference>
<proteinExistence type="predicted"/>
<keyword evidence="3" id="KW-1185">Reference proteome</keyword>
<sequence length="645" mass="72865">MGPNPLPTKRFQRSPTTSSDVSAAGKFDISNVRLRVSAPPAYQLPLSEMEGDEQVHMIEEELGDVSLTLETHRILEKERVEGVISIDFTSRMPEEADIYRPMKGQPTILIVARWVDESCSWVWLDVVKQVKKFVDEQRCKSERLSQLDITVEMIAQELMVDKFMAPISPSLLAQGLGTDWPVIRKHVDELLSANRHTKGHVTAISLFRLGFSPVDSENPNTVYVSLDKDCRETTWPPVVKQLQEYLSTFEYAKLRVHMEHNAPRELPFPLLPSRHSEEEAEKKREFFNLKLPAPYRTRVNLGDDIGAAKYIKSNEGDEYNPLIGTVGCWLEVETTEHPNGVKVLLTNYHVVRPALEGFSVKLDPDVKSISIEEPTQADALWKFDMDGITPESAPSAEFESPSRVRHNNTVPVKDVWIQYFTQSNNGDEKAKTEAERKEIIFFFDNGKQILGKIFCASGYERRTADNARLDWALIMPLNPDRIGANLLPSEETWRAKYDNPRFFPHVFGKLLQPPSDSGLEGLKHTDRVFKVGTTTGVTVGRFNKIKDNVSIREDRHLGFGVSKEISHIQGAALGCIFPRNPAVGDQGDSGSVIWDEEGRLAGLLYRGLKPHRAENSLIYITPIHDVFKDIVDFSEGYIKSVRLAT</sequence>
<dbReference type="AlphaFoldDB" id="A0AAJ0BP49"/>
<protein>
    <submittedName>
        <fullName evidence="2">Uncharacterized protein</fullName>
    </submittedName>
</protein>
<dbReference type="EMBL" id="MU839827">
    <property type="protein sequence ID" value="KAK1760432.1"/>
    <property type="molecule type" value="Genomic_DNA"/>
</dbReference>
<evidence type="ECO:0000313" key="2">
    <source>
        <dbReference type="EMBL" id="KAK1760432.1"/>
    </source>
</evidence>
<dbReference type="Proteomes" id="UP001239445">
    <property type="component" value="Unassembled WGS sequence"/>
</dbReference>
<gene>
    <name evidence="2" type="ORF">QBC47DRAFT_396428</name>
</gene>
<comment type="caution">
    <text evidence="2">The sequence shown here is derived from an EMBL/GenBank/DDBJ whole genome shotgun (WGS) entry which is preliminary data.</text>
</comment>
<dbReference type="SUPFAM" id="SSF50494">
    <property type="entry name" value="Trypsin-like serine proteases"/>
    <property type="match status" value="1"/>
</dbReference>
<name>A0AAJ0BP49_9PEZI</name>
<feature type="region of interest" description="Disordered" evidence="1">
    <location>
        <begin position="1"/>
        <end position="22"/>
    </location>
</feature>
<evidence type="ECO:0000256" key="1">
    <source>
        <dbReference type="SAM" id="MobiDB-lite"/>
    </source>
</evidence>
<organism evidence="2 3">
    <name type="scientific">Echria macrotheca</name>
    <dbReference type="NCBI Taxonomy" id="438768"/>
    <lineage>
        <taxon>Eukaryota</taxon>
        <taxon>Fungi</taxon>
        <taxon>Dikarya</taxon>
        <taxon>Ascomycota</taxon>
        <taxon>Pezizomycotina</taxon>
        <taxon>Sordariomycetes</taxon>
        <taxon>Sordariomycetidae</taxon>
        <taxon>Sordariales</taxon>
        <taxon>Schizotheciaceae</taxon>
        <taxon>Echria</taxon>
    </lineage>
</organism>
<reference evidence="2" key="1">
    <citation type="submission" date="2023-06" db="EMBL/GenBank/DDBJ databases">
        <title>Genome-scale phylogeny and comparative genomics of the fungal order Sordariales.</title>
        <authorList>
            <consortium name="Lawrence Berkeley National Laboratory"/>
            <person name="Hensen N."/>
            <person name="Bonometti L."/>
            <person name="Westerberg I."/>
            <person name="Brannstrom I.O."/>
            <person name="Guillou S."/>
            <person name="Cros-Aarteil S."/>
            <person name="Calhoun S."/>
            <person name="Haridas S."/>
            <person name="Kuo A."/>
            <person name="Mondo S."/>
            <person name="Pangilinan J."/>
            <person name="Riley R."/>
            <person name="Labutti K."/>
            <person name="Andreopoulos B."/>
            <person name="Lipzen A."/>
            <person name="Chen C."/>
            <person name="Yanf M."/>
            <person name="Daum C."/>
            <person name="Ng V."/>
            <person name="Clum A."/>
            <person name="Steindorff A."/>
            <person name="Ohm R."/>
            <person name="Martin F."/>
            <person name="Silar P."/>
            <person name="Natvig D."/>
            <person name="Lalanne C."/>
            <person name="Gautier V."/>
            <person name="Ament-Velasquez S.L."/>
            <person name="Kruys A."/>
            <person name="Hutchinson M.I."/>
            <person name="Powell A.J."/>
            <person name="Barry K."/>
            <person name="Miller A.N."/>
            <person name="Grigoriev I.V."/>
            <person name="Debuchy R."/>
            <person name="Gladieux P."/>
            <person name="Thoren M.H."/>
            <person name="Johannesson H."/>
        </authorList>
    </citation>
    <scope>NUCLEOTIDE SEQUENCE</scope>
    <source>
        <strain evidence="2">PSN4</strain>
    </source>
</reference>
<evidence type="ECO:0000313" key="3">
    <source>
        <dbReference type="Proteomes" id="UP001239445"/>
    </source>
</evidence>